<evidence type="ECO:0000259" key="2">
    <source>
        <dbReference type="Pfam" id="PF13360"/>
    </source>
</evidence>
<gene>
    <name evidence="3" type="ORF">EGH21_14505</name>
</gene>
<evidence type="ECO:0000313" key="3">
    <source>
        <dbReference type="EMBL" id="MBX0324247.1"/>
    </source>
</evidence>
<reference evidence="3 4" key="1">
    <citation type="submission" date="2021-06" db="EMBL/GenBank/DDBJ databases">
        <title>Halomicroarcula sp. a new haloarchaeum isolated from saline soil.</title>
        <authorList>
            <person name="Duran-Viseras A."/>
            <person name="Sanchez-Porro C."/>
            <person name="Ventosa A."/>
        </authorList>
    </citation>
    <scope>NUCLEOTIDE SEQUENCE [LARGE SCALE GENOMIC DNA]</scope>
    <source>
        <strain evidence="3 4">F13</strain>
    </source>
</reference>
<feature type="domain" description="Pyrrolo-quinoline quinone repeat" evidence="2">
    <location>
        <begin position="85"/>
        <end position="286"/>
    </location>
</feature>
<protein>
    <submittedName>
        <fullName evidence="3">PQQ-binding-like beta-propeller repeat protein</fullName>
    </submittedName>
</protein>
<dbReference type="SUPFAM" id="SSF50998">
    <property type="entry name" value="Quinoprotein alcohol dehydrogenase-like"/>
    <property type="match status" value="1"/>
</dbReference>
<dbReference type="Proteomes" id="UP001430377">
    <property type="component" value="Unassembled WGS sequence"/>
</dbReference>
<organism evidence="3 4">
    <name type="scientific">Haloarcula rubra</name>
    <dbReference type="NCBI Taxonomy" id="2487747"/>
    <lineage>
        <taxon>Archaea</taxon>
        <taxon>Methanobacteriati</taxon>
        <taxon>Methanobacteriota</taxon>
        <taxon>Stenosarchaea group</taxon>
        <taxon>Halobacteria</taxon>
        <taxon>Halobacteriales</taxon>
        <taxon>Haloarculaceae</taxon>
        <taxon>Haloarcula</taxon>
    </lineage>
</organism>
<dbReference type="RefSeq" id="WP_220619203.1">
    <property type="nucleotide sequence ID" value="NZ_RKLR01000005.1"/>
</dbReference>
<dbReference type="InterPro" id="IPR015943">
    <property type="entry name" value="WD40/YVTN_repeat-like_dom_sf"/>
</dbReference>
<dbReference type="InterPro" id="IPR002372">
    <property type="entry name" value="PQQ_rpt_dom"/>
</dbReference>
<name>A0AAW4PVI9_9EURY</name>
<evidence type="ECO:0000313" key="4">
    <source>
        <dbReference type="Proteomes" id="UP001430377"/>
    </source>
</evidence>
<dbReference type="EMBL" id="RKLR01000005">
    <property type="protein sequence ID" value="MBX0324247.1"/>
    <property type="molecule type" value="Genomic_DNA"/>
</dbReference>
<comment type="caution">
    <text evidence="3">The sequence shown here is derived from an EMBL/GenBank/DDBJ whole genome shotgun (WGS) entry which is preliminary data.</text>
</comment>
<dbReference type="InterPro" id="IPR011047">
    <property type="entry name" value="Quinoprotein_ADH-like_sf"/>
</dbReference>
<sequence length="408" mass="44307">MSEHAPTVSLGAVAPARSRQQGRRSAVAVADGTALVGTADGDLRAVDVSKTRPTVRWHHESDGERSVVAAERFGRGWVVGERSARGEIRCHDADGRVRWRYETRADVGTPQNETRFLLPFVASLASDGDRLYAAARRYERGSDGERTFESVVYTFAPDGDIDWTYRTDASPIALSVREGRLAVAYNRCPGDHQHGLAVLDAGDGTPRWMWDPGTEGQRRVGDVTLLDSGAVVTSHGDYCGYRLEAGGAERWRVPLATPRDVDGETVYAYPNHVHATHDGAVFVTGNTYPEEGRETDARHPREHTAVGVSLEGTERWTGPVGGFASGLGSDDSLVAVPGAQHFRDRDPDAHAVRVYDTLAGRVATHDTAGVVTATAVDDGTVVAVEEPVVYHDEGRERGAYRLHRFSIE</sequence>
<feature type="region of interest" description="Disordered" evidence="1">
    <location>
        <begin position="1"/>
        <end position="24"/>
    </location>
</feature>
<keyword evidence="4" id="KW-1185">Reference proteome</keyword>
<dbReference type="Pfam" id="PF13360">
    <property type="entry name" value="PQQ_2"/>
    <property type="match status" value="1"/>
</dbReference>
<dbReference type="Gene3D" id="2.130.10.10">
    <property type="entry name" value="YVTN repeat-like/Quinoprotein amine dehydrogenase"/>
    <property type="match status" value="2"/>
</dbReference>
<proteinExistence type="predicted"/>
<evidence type="ECO:0000256" key="1">
    <source>
        <dbReference type="SAM" id="MobiDB-lite"/>
    </source>
</evidence>
<dbReference type="AlphaFoldDB" id="A0AAW4PVI9"/>
<accession>A0AAW4PVI9</accession>